<gene>
    <name evidence="1" type="ORF">K431DRAFT_164180</name>
</gene>
<dbReference type="EMBL" id="MU003773">
    <property type="protein sequence ID" value="KAF2724038.1"/>
    <property type="molecule type" value="Genomic_DNA"/>
</dbReference>
<proteinExistence type="predicted"/>
<dbReference type="Proteomes" id="UP000799441">
    <property type="component" value="Unassembled WGS sequence"/>
</dbReference>
<organism evidence="1 2">
    <name type="scientific">Polychaeton citri CBS 116435</name>
    <dbReference type="NCBI Taxonomy" id="1314669"/>
    <lineage>
        <taxon>Eukaryota</taxon>
        <taxon>Fungi</taxon>
        <taxon>Dikarya</taxon>
        <taxon>Ascomycota</taxon>
        <taxon>Pezizomycotina</taxon>
        <taxon>Dothideomycetes</taxon>
        <taxon>Dothideomycetidae</taxon>
        <taxon>Capnodiales</taxon>
        <taxon>Capnodiaceae</taxon>
        <taxon>Polychaeton</taxon>
    </lineage>
</organism>
<sequence length="85" mass="8873">MTGMVRACLAGWSSDTFSASGRSSPAALSGPHLALIWPSHAHPHPLAPSVHPLPDRLPCRDLLLPSVEQGSALARDGRVASTNVD</sequence>
<reference evidence="1" key="1">
    <citation type="journal article" date="2020" name="Stud. Mycol.">
        <title>101 Dothideomycetes genomes: a test case for predicting lifestyles and emergence of pathogens.</title>
        <authorList>
            <person name="Haridas S."/>
            <person name="Albert R."/>
            <person name="Binder M."/>
            <person name="Bloem J."/>
            <person name="Labutti K."/>
            <person name="Salamov A."/>
            <person name="Andreopoulos B."/>
            <person name="Baker S."/>
            <person name="Barry K."/>
            <person name="Bills G."/>
            <person name="Bluhm B."/>
            <person name="Cannon C."/>
            <person name="Castanera R."/>
            <person name="Culley D."/>
            <person name="Daum C."/>
            <person name="Ezra D."/>
            <person name="Gonzalez J."/>
            <person name="Henrissat B."/>
            <person name="Kuo A."/>
            <person name="Liang C."/>
            <person name="Lipzen A."/>
            <person name="Lutzoni F."/>
            <person name="Magnuson J."/>
            <person name="Mondo S."/>
            <person name="Nolan M."/>
            <person name="Ohm R."/>
            <person name="Pangilinan J."/>
            <person name="Park H.-J."/>
            <person name="Ramirez L."/>
            <person name="Alfaro M."/>
            <person name="Sun H."/>
            <person name="Tritt A."/>
            <person name="Yoshinaga Y."/>
            <person name="Zwiers L.-H."/>
            <person name="Turgeon B."/>
            <person name="Goodwin S."/>
            <person name="Spatafora J."/>
            <person name="Crous P."/>
            <person name="Grigoriev I."/>
        </authorList>
    </citation>
    <scope>NUCLEOTIDE SEQUENCE</scope>
    <source>
        <strain evidence="1">CBS 116435</strain>
    </source>
</reference>
<protein>
    <submittedName>
        <fullName evidence="1">Uncharacterized protein</fullName>
    </submittedName>
</protein>
<name>A0A9P4QBB2_9PEZI</name>
<accession>A0A9P4QBB2</accession>
<comment type="caution">
    <text evidence="1">The sequence shown here is derived from an EMBL/GenBank/DDBJ whole genome shotgun (WGS) entry which is preliminary data.</text>
</comment>
<keyword evidence="2" id="KW-1185">Reference proteome</keyword>
<dbReference type="AlphaFoldDB" id="A0A9P4QBB2"/>
<evidence type="ECO:0000313" key="2">
    <source>
        <dbReference type="Proteomes" id="UP000799441"/>
    </source>
</evidence>
<evidence type="ECO:0000313" key="1">
    <source>
        <dbReference type="EMBL" id="KAF2724038.1"/>
    </source>
</evidence>